<evidence type="ECO:0000313" key="5">
    <source>
        <dbReference type="Proteomes" id="UP000315369"/>
    </source>
</evidence>
<evidence type="ECO:0000256" key="2">
    <source>
        <dbReference type="ARBA" id="ARBA00022737"/>
    </source>
</evidence>
<keyword evidence="2" id="KW-0677">Repeat</keyword>
<keyword evidence="1" id="KW-0433">Leucine-rich repeat</keyword>
<name>A0A540X8D2_9BACT</name>
<dbReference type="Proteomes" id="UP000315369">
    <property type="component" value="Unassembled WGS sequence"/>
</dbReference>
<dbReference type="InterPro" id="IPR003591">
    <property type="entry name" value="Leu-rich_rpt_typical-subtyp"/>
</dbReference>
<dbReference type="InterPro" id="IPR050216">
    <property type="entry name" value="LRR_domain-containing"/>
</dbReference>
<dbReference type="Pfam" id="PF23598">
    <property type="entry name" value="LRR_14"/>
    <property type="match status" value="1"/>
</dbReference>
<dbReference type="SUPFAM" id="SSF52058">
    <property type="entry name" value="L domain-like"/>
    <property type="match status" value="1"/>
</dbReference>
<dbReference type="AlphaFoldDB" id="A0A540X8D2"/>
<reference evidence="4 5" key="1">
    <citation type="submission" date="2019-06" db="EMBL/GenBank/DDBJ databases">
        <authorList>
            <person name="Livingstone P."/>
            <person name="Whitworth D."/>
        </authorList>
    </citation>
    <scope>NUCLEOTIDE SEQUENCE [LARGE SCALE GENOMIC DNA]</scope>
    <source>
        <strain evidence="4 5">AM401</strain>
    </source>
</reference>
<dbReference type="GO" id="GO:0005737">
    <property type="term" value="C:cytoplasm"/>
    <property type="evidence" value="ECO:0007669"/>
    <property type="project" value="TreeGrafter"/>
</dbReference>
<keyword evidence="5" id="KW-1185">Reference proteome</keyword>
<sequence length="242" mass="27656">MFEGTLARMNAPGSEQEIKQLLKSSEPAQVRQALDLLPEFPTLSPLLELFDSIWRMTYANAEEPDVTRVARSGLEYRIALMNEQEDLVPSPLAAIEAVEQLDLGGFPKASLSPELARYTHLRRLDLWENGLEELPDEVFSLRSLEVLYVSDPLRRLSPKIGNLTNLRQLRLAGGALEALPETLTQLKRLELLELDSNCLGRSPDFLLELPSLREVRLSWDESEPFNERILKEWDKRGVRYLF</sequence>
<evidence type="ECO:0000256" key="1">
    <source>
        <dbReference type="ARBA" id="ARBA00022614"/>
    </source>
</evidence>
<dbReference type="PANTHER" id="PTHR48051:SF1">
    <property type="entry name" value="RAS SUPPRESSOR PROTEIN 1"/>
    <property type="match status" value="1"/>
</dbReference>
<gene>
    <name evidence="4" type="ORF">FJV41_02495</name>
</gene>
<dbReference type="Gene3D" id="3.80.10.10">
    <property type="entry name" value="Ribonuclease Inhibitor"/>
    <property type="match status" value="1"/>
</dbReference>
<comment type="caution">
    <text evidence="4">The sequence shown here is derived from an EMBL/GenBank/DDBJ whole genome shotgun (WGS) entry which is preliminary data.</text>
</comment>
<dbReference type="RefSeq" id="WP_141640767.1">
    <property type="nucleotide sequence ID" value="NZ_VIFM01000006.1"/>
</dbReference>
<dbReference type="EMBL" id="VIFM01000006">
    <property type="protein sequence ID" value="TQF17497.1"/>
    <property type="molecule type" value="Genomic_DNA"/>
</dbReference>
<dbReference type="InterPro" id="IPR032675">
    <property type="entry name" value="LRR_dom_sf"/>
</dbReference>
<accession>A0A540X8D2</accession>
<proteinExistence type="predicted"/>
<dbReference type="SMART" id="SM00369">
    <property type="entry name" value="LRR_TYP"/>
    <property type="match status" value="3"/>
</dbReference>
<dbReference type="OrthoDB" id="8532199at2"/>
<organism evidence="4 5">
    <name type="scientific">Myxococcus llanfairpwllgwyngyllgogerychwyrndrobwllllantysiliogogogochensis</name>
    <dbReference type="NCBI Taxonomy" id="2590453"/>
    <lineage>
        <taxon>Bacteria</taxon>
        <taxon>Pseudomonadati</taxon>
        <taxon>Myxococcota</taxon>
        <taxon>Myxococcia</taxon>
        <taxon>Myxococcales</taxon>
        <taxon>Cystobacterineae</taxon>
        <taxon>Myxococcaceae</taxon>
        <taxon>Myxococcus</taxon>
    </lineage>
</organism>
<dbReference type="PANTHER" id="PTHR48051">
    <property type="match status" value="1"/>
</dbReference>
<feature type="domain" description="Disease resistance R13L4/SHOC-2-like LRR" evidence="3">
    <location>
        <begin position="92"/>
        <end position="219"/>
    </location>
</feature>
<evidence type="ECO:0000313" key="4">
    <source>
        <dbReference type="EMBL" id="TQF17497.1"/>
    </source>
</evidence>
<evidence type="ECO:0000259" key="3">
    <source>
        <dbReference type="Pfam" id="PF23598"/>
    </source>
</evidence>
<protein>
    <submittedName>
        <fullName evidence="4">Leucine-rich repeat domain-containing protein</fullName>
    </submittedName>
</protein>
<dbReference type="InterPro" id="IPR055414">
    <property type="entry name" value="LRR_R13L4/SHOC2-like"/>
</dbReference>